<dbReference type="CDD" id="cd01536">
    <property type="entry name" value="PBP1_ABC_sugar_binding-like"/>
    <property type="match status" value="1"/>
</dbReference>
<gene>
    <name evidence="5" type="ORF">N825_32860</name>
</gene>
<evidence type="ECO:0000256" key="2">
    <source>
        <dbReference type="ARBA" id="ARBA00007639"/>
    </source>
</evidence>
<sequence length="338" mass="35536">MTVTHPPSSPSFLRGVARRGFLAGAFLLGTAALSAGFPAGAAAQEKLIAVSFPNSSTIGAVVTSLNQAKVKGTEMGYRVVVDDPGADMNKQINTLKTWIQQKVPVIVCVTPQPAVFETIAKQAREAGIKWITYGEKLTNQDATVGYAQYDDGRKLGEYAGKWVNETLGGTAKVVVLGYEKATWGQLRGNGIKDGLKSVAPKVEIVAEQDAINPTDGLNVTRSILQAHPDANVILGVEDPATEGAYKAWIASGKDKSDPKAFIGGMDGTVPALKLLREGGTIYRASMAIPLKSVGDAIVTTADDLLNGRNKGDSIVPLELVTEKSPKAQAYLDEQGAGG</sequence>
<dbReference type="SUPFAM" id="SSF53822">
    <property type="entry name" value="Periplasmic binding protein-like I"/>
    <property type="match status" value="1"/>
</dbReference>
<dbReference type="OrthoDB" id="9804917at2"/>
<name>W9H3G1_9PROT</name>
<feature type="domain" description="Periplasmic binding protein" evidence="4">
    <location>
        <begin position="49"/>
        <end position="308"/>
    </location>
</feature>
<dbReference type="InterPro" id="IPR025997">
    <property type="entry name" value="SBP_2_dom"/>
</dbReference>
<dbReference type="Gene3D" id="3.40.50.2300">
    <property type="match status" value="2"/>
</dbReference>
<comment type="subcellular location">
    <subcellularLocation>
        <location evidence="1">Cell envelope</location>
    </subcellularLocation>
</comment>
<dbReference type="STRING" id="1385369.N825_32860"/>
<protein>
    <recommendedName>
        <fullName evidence="4">Periplasmic binding protein domain-containing protein</fullName>
    </recommendedName>
</protein>
<dbReference type="PANTHER" id="PTHR46847:SF1">
    <property type="entry name" value="D-ALLOSE-BINDING PERIPLASMIC PROTEIN-RELATED"/>
    <property type="match status" value="1"/>
</dbReference>
<organism evidence="5 6">
    <name type="scientific">Skermanella stibiiresistens SB22</name>
    <dbReference type="NCBI Taxonomy" id="1385369"/>
    <lineage>
        <taxon>Bacteria</taxon>
        <taxon>Pseudomonadati</taxon>
        <taxon>Pseudomonadota</taxon>
        <taxon>Alphaproteobacteria</taxon>
        <taxon>Rhodospirillales</taxon>
        <taxon>Azospirillaceae</taxon>
        <taxon>Skermanella</taxon>
    </lineage>
</organism>
<dbReference type="Proteomes" id="UP000019486">
    <property type="component" value="Unassembled WGS sequence"/>
</dbReference>
<reference evidence="5 6" key="1">
    <citation type="submission" date="2013-08" db="EMBL/GenBank/DDBJ databases">
        <title>The genome sequence of Skermanella stibiiresistens.</title>
        <authorList>
            <person name="Zhu W."/>
            <person name="Wang G."/>
        </authorList>
    </citation>
    <scope>NUCLEOTIDE SEQUENCE [LARGE SCALE GENOMIC DNA]</scope>
    <source>
        <strain evidence="5 6">SB22</strain>
    </source>
</reference>
<proteinExistence type="inferred from homology"/>
<evidence type="ECO:0000313" key="6">
    <source>
        <dbReference type="Proteomes" id="UP000019486"/>
    </source>
</evidence>
<dbReference type="InterPro" id="IPR006311">
    <property type="entry name" value="TAT_signal"/>
</dbReference>
<evidence type="ECO:0000256" key="3">
    <source>
        <dbReference type="ARBA" id="ARBA00022729"/>
    </source>
</evidence>
<comment type="similarity">
    <text evidence="2">Belongs to the bacterial solute-binding protein 2 family.</text>
</comment>
<dbReference type="PROSITE" id="PS51318">
    <property type="entry name" value="TAT"/>
    <property type="match status" value="1"/>
</dbReference>
<evidence type="ECO:0000313" key="5">
    <source>
        <dbReference type="EMBL" id="EWY40720.1"/>
    </source>
</evidence>
<comment type="caution">
    <text evidence="5">The sequence shown here is derived from an EMBL/GenBank/DDBJ whole genome shotgun (WGS) entry which is preliminary data.</text>
</comment>
<keyword evidence="6" id="KW-1185">Reference proteome</keyword>
<keyword evidence="3" id="KW-0732">Signal</keyword>
<dbReference type="InterPro" id="IPR028082">
    <property type="entry name" value="Peripla_BP_I"/>
</dbReference>
<evidence type="ECO:0000256" key="1">
    <source>
        <dbReference type="ARBA" id="ARBA00004196"/>
    </source>
</evidence>
<dbReference type="GO" id="GO:0030313">
    <property type="term" value="C:cell envelope"/>
    <property type="evidence" value="ECO:0007669"/>
    <property type="project" value="UniProtKB-SubCell"/>
</dbReference>
<dbReference type="PANTHER" id="PTHR46847">
    <property type="entry name" value="D-ALLOSE-BINDING PERIPLASMIC PROTEIN-RELATED"/>
    <property type="match status" value="1"/>
</dbReference>
<evidence type="ECO:0000259" key="4">
    <source>
        <dbReference type="Pfam" id="PF13407"/>
    </source>
</evidence>
<dbReference type="AlphaFoldDB" id="W9H3G1"/>
<dbReference type="Pfam" id="PF13407">
    <property type="entry name" value="Peripla_BP_4"/>
    <property type="match status" value="1"/>
</dbReference>
<dbReference type="GO" id="GO:0030246">
    <property type="term" value="F:carbohydrate binding"/>
    <property type="evidence" value="ECO:0007669"/>
    <property type="project" value="UniProtKB-ARBA"/>
</dbReference>
<accession>W9H3G1</accession>
<dbReference type="EMBL" id="AVFL01000006">
    <property type="protein sequence ID" value="EWY40720.1"/>
    <property type="molecule type" value="Genomic_DNA"/>
</dbReference>